<evidence type="ECO:0000313" key="14">
    <source>
        <dbReference type="Proteomes" id="UP001501207"/>
    </source>
</evidence>
<evidence type="ECO:0000256" key="7">
    <source>
        <dbReference type="ARBA" id="ARBA00023004"/>
    </source>
</evidence>
<keyword evidence="5 12" id="KW-1133">Transmembrane helix</keyword>
<comment type="cofactor">
    <cofactor evidence="1">
        <name>heme b</name>
        <dbReference type="ChEBI" id="CHEBI:60344"/>
    </cofactor>
</comment>
<comment type="caution">
    <text evidence="13">The sequence shown here is derived from an EMBL/GenBank/DDBJ whole genome shotgun (WGS) entry which is preliminary data.</text>
</comment>
<comment type="pathway">
    <text evidence="10">Porphyrin-containing compound metabolism; heme A biosynthesis; heme A from heme O: step 1/1.</text>
</comment>
<evidence type="ECO:0000256" key="8">
    <source>
        <dbReference type="ARBA" id="ARBA00023133"/>
    </source>
</evidence>
<protein>
    <submittedName>
        <fullName evidence="13">COX15/CtaA family protein</fullName>
    </submittedName>
</protein>
<dbReference type="InterPro" id="IPR023754">
    <property type="entry name" value="HemeA_Synthase_type2"/>
</dbReference>
<dbReference type="EMBL" id="BAABFN010000001">
    <property type="protein sequence ID" value="GAA4300864.1"/>
    <property type="molecule type" value="Genomic_DNA"/>
</dbReference>
<dbReference type="Proteomes" id="UP001501207">
    <property type="component" value="Unassembled WGS sequence"/>
</dbReference>
<keyword evidence="6" id="KW-0560">Oxidoreductase</keyword>
<feature type="transmembrane region" description="Helical" evidence="12">
    <location>
        <begin position="177"/>
        <end position="202"/>
    </location>
</feature>
<evidence type="ECO:0000256" key="4">
    <source>
        <dbReference type="ARBA" id="ARBA00022723"/>
    </source>
</evidence>
<keyword evidence="14" id="KW-1185">Reference proteome</keyword>
<evidence type="ECO:0000256" key="6">
    <source>
        <dbReference type="ARBA" id="ARBA00023002"/>
    </source>
</evidence>
<evidence type="ECO:0000256" key="10">
    <source>
        <dbReference type="ARBA" id="ARBA00044501"/>
    </source>
</evidence>
<sequence length="325" mass="36971">MLMIQVLLGGITRLTGSGLSITEWAPIMGAVPPLNHTQWEHAFHLYQQTPQYRLINGDFSLGDFKFIFFWEWFHRLWARLIGVVFLAGFVIFLLQRRFNSFMVRPMIILFLLGALQGLIGWVMVKSGLVGDNTSVNPVKLTIHFMAAMVLICYTFWFALMLLVKPGQYTTAPALRRFTVLIICLLCLQLVYGGFMAGLHAALSAHTWPDINGMAVPDTLFRQSPAWSNFVQNPIMVQFIHRGLAYLLALLILWWWIRALRTAGSPLFRQTRWLPILAVFLQVTLGVLTVVNSAVQIPLLLGVLHQFVAMLLLVILFGMLFLLRSR</sequence>
<dbReference type="PANTHER" id="PTHR23289:SF2">
    <property type="entry name" value="CYTOCHROME C OXIDASE ASSEMBLY PROTEIN COX15 HOMOLOG"/>
    <property type="match status" value="1"/>
</dbReference>
<reference evidence="14" key="1">
    <citation type="journal article" date="2019" name="Int. J. Syst. Evol. Microbiol.">
        <title>The Global Catalogue of Microorganisms (GCM) 10K type strain sequencing project: providing services to taxonomists for standard genome sequencing and annotation.</title>
        <authorList>
            <consortium name="The Broad Institute Genomics Platform"/>
            <consortium name="The Broad Institute Genome Sequencing Center for Infectious Disease"/>
            <person name="Wu L."/>
            <person name="Ma J."/>
        </authorList>
    </citation>
    <scope>NUCLEOTIDE SEQUENCE [LARGE SCALE GENOMIC DNA]</scope>
    <source>
        <strain evidence="14">JCM 17664</strain>
    </source>
</reference>
<evidence type="ECO:0000256" key="9">
    <source>
        <dbReference type="ARBA" id="ARBA00023136"/>
    </source>
</evidence>
<dbReference type="Pfam" id="PF02628">
    <property type="entry name" value="COX15-CtaA"/>
    <property type="match status" value="1"/>
</dbReference>
<organism evidence="13 14">
    <name type="scientific">Compostibacter hankyongensis</name>
    <dbReference type="NCBI Taxonomy" id="1007089"/>
    <lineage>
        <taxon>Bacteria</taxon>
        <taxon>Pseudomonadati</taxon>
        <taxon>Bacteroidota</taxon>
        <taxon>Chitinophagia</taxon>
        <taxon>Chitinophagales</taxon>
        <taxon>Chitinophagaceae</taxon>
        <taxon>Compostibacter</taxon>
    </lineage>
</organism>
<keyword evidence="3 12" id="KW-0812">Transmembrane</keyword>
<comment type="subcellular location">
    <subcellularLocation>
        <location evidence="2">Membrane</location>
        <topology evidence="2">Multi-pass membrane protein</topology>
    </subcellularLocation>
</comment>
<feature type="transmembrane region" description="Helical" evidence="12">
    <location>
        <begin position="106"/>
        <end position="124"/>
    </location>
</feature>
<keyword evidence="8" id="KW-0350">Heme biosynthesis</keyword>
<keyword evidence="7" id="KW-0408">Iron</keyword>
<evidence type="ECO:0000256" key="1">
    <source>
        <dbReference type="ARBA" id="ARBA00001970"/>
    </source>
</evidence>
<feature type="transmembrane region" description="Helical" evidence="12">
    <location>
        <begin position="144"/>
        <end position="165"/>
    </location>
</feature>
<evidence type="ECO:0000256" key="11">
    <source>
        <dbReference type="ARBA" id="ARBA00048044"/>
    </source>
</evidence>
<name>A0ABP8FDM8_9BACT</name>
<evidence type="ECO:0000313" key="13">
    <source>
        <dbReference type="EMBL" id="GAA4300864.1"/>
    </source>
</evidence>
<evidence type="ECO:0000256" key="5">
    <source>
        <dbReference type="ARBA" id="ARBA00022989"/>
    </source>
</evidence>
<evidence type="ECO:0000256" key="12">
    <source>
        <dbReference type="SAM" id="Phobius"/>
    </source>
</evidence>
<dbReference type="InterPro" id="IPR003780">
    <property type="entry name" value="COX15/CtaA_fam"/>
</dbReference>
<feature type="transmembrane region" description="Helical" evidence="12">
    <location>
        <begin position="302"/>
        <end position="322"/>
    </location>
</feature>
<dbReference type="PANTHER" id="PTHR23289">
    <property type="entry name" value="CYTOCHROME C OXIDASE ASSEMBLY PROTEIN COX15"/>
    <property type="match status" value="1"/>
</dbReference>
<gene>
    <name evidence="13" type="ORF">GCM10023143_02240</name>
</gene>
<comment type="catalytic activity">
    <reaction evidence="11">
        <text>Fe(II)-heme o + 2 A + H2O = Fe(II)-heme a + 2 AH2</text>
        <dbReference type="Rhea" id="RHEA:63388"/>
        <dbReference type="ChEBI" id="CHEBI:13193"/>
        <dbReference type="ChEBI" id="CHEBI:15377"/>
        <dbReference type="ChEBI" id="CHEBI:17499"/>
        <dbReference type="ChEBI" id="CHEBI:60530"/>
        <dbReference type="ChEBI" id="CHEBI:61715"/>
        <dbReference type="EC" id="1.17.99.9"/>
    </reaction>
    <physiologicalReaction direction="left-to-right" evidence="11">
        <dbReference type="Rhea" id="RHEA:63389"/>
    </physiologicalReaction>
</comment>
<evidence type="ECO:0000256" key="3">
    <source>
        <dbReference type="ARBA" id="ARBA00022692"/>
    </source>
</evidence>
<accession>A0ABP8FDM8</accession>
<evidence type="ECO:0000256" key="2">
    <source>
        <dbReference type="ARBA" id="ARBA00004141"/>
    </source>
</evidence>
<feature type="transmembrane region" description="Helical" evidence="12">
    <location>
        <begin position="276"/>
        <end position="296"/>
    </location>
</feature>
<feature type="transmembrane region" description="Helical" evidence="12">
    <location>
        <begin position="238"/>
        <end position="256"/>
    </location>
</feature>
<keyword evidence="4" id="KW-0479">Metal-binding</keyword>
<keyword evidence="9 12" id="KW-0472">Membrane</keyword>
<feature type="transmembrane region" description="Helical" evidence="12">
    <location>
        <begin position="76"/>
        <end position="94"/>
    </location>
</feature>
<proteinExistence type="predicted"/>